<dbReference type="AlphaFoldDB" id="A0A1D1Y7T7"/>
<accession>A0A1D1Y7T7</accession>
<reference evidence="1" key="1">
    <citation type="submission" date="2015-07" db="EMBL/GenBank/DDBJ databases">
        <title>Transcriptome Assembly of Anthurium amnicola.</title>
        <authorList>
            <person name="Suzuki J."/>
        </authorList>
    </citation>
    <scope>NUCLEOTIDE SEQUENCE</scope>
</reference>
<dbReference type="PANTHER" id="PTHR33266">
    <property type="entry name" value="CHROMOSOME 15, WHOLE GENOME SHOTGUN SEQUENCE"/>
    <property type="match status" value="1"/>
</dbReference>
<protein>
    <submittedName>
        <fullName evidence="1">Cytochrome c-type biogenesis protein CycH</fullName>
    </submittedName>
</protein>
<evidence type="ECO:0000313" key="1">
    <source>
        <dbReference type="EMBL" id="JAT50694.1"/>
    </source>
</evidence>
<dbReference type="EMBL" id="GDJX01017242">
    <property type="protein sequence ID" value="JAT50694.1"/>
    <property type="molecule type" value="Transcribed_RNA"/>
</dbReference>
<name>A0A1D1Y7T7_9ARAE</name>
<proteinExistence type="predicted"/>
<sequence>MDVDAKVMNKLEFVWKYSKDCPSATLEQSVVAYDEYIDFCAKYYQDNPGATTNCYEEYLKTKQGSSGRLLDTIESKWEAAEKRVVEQAFDLPFRDPDKLEERFIKFVDSCAKQYQTDSEFYAPYTTLVQASGTGKTKLLHKAAESVKAVYCCLREQNSSGHPARSYIANKLLDKSKDANSISICGTYLAYIVACVERSQQFEGSHKSWFQTHTKSRQEEFWKEIELRMDEIKEMLFRQVEPEIWISVIKSLIGNDQHTLGTKLQMTGNIRTLKILFIFDEARYLTTTKNIKDGRSHFYYLRHALKYLPRYSGIFAIFTDTISRISNFAPKSEFDPSLRISEAGEKLFPPFYILDTIDIYAKDPQTPGEAEDPACLFRRGRPLWGSLFEAQSHNMALTSDRIIDLARDKIIGGTNFTSWKKDKNRKTFSAAETLSILGPRLCIDVSPWTLLSSQLISSHMWLCLHVSEERDRITTSLPSEPILAEAASRIINDPSVDVSELLNVLASTFREGVVLGGYRGELVARFLLLRAWDVACNKRITSTTLTVSNQYSLSMTLGDFLKTLLVAETYKELAPYLEDEKDSAYIQSTLCNALIRFTHFIKVTYTPSRQELLQFFIRGAAVLCKECEKGADIIIPIFMGKADTSLDADRISYVLIQVKNLQNDAWDDAYPSSATSALSPARIGIEDLPHMPFLSIYMQLRSQSNRFEVPSFPTLRTRREAAQLKRTIDEVGDKYLTRDDFLKKARLTPPGEPASASEISAFRNHFQVAFSLFGLSPDVYACLTPELTHALEKLLVTSMDVLDKFVDNDDKQGIIRMLPLQYR</sequence>
<organism evidence="1">
    <name type="scientific">Anthurium amnicola</name>
    <dbReference type="NCBI Taxonomy" id="1678845"/>
    <lineage>
        <taxon>Eukaryota</taxon>
        <taxon>Viridiplantae</taxon>
        <taxon>Streptophyta</taxon>
        <taxon>Embryophyta</taxon>
        <taxon>Tracheophyta</taxon>
        <taxon>Spermatophyta</taxon>
        <taxon>Magnoliopsida</taxon>
        <taxon>Liliopsida</taxon>
        <taxon>Araceae</taxon>
        <taxon>Pothoideae</taxon>
        <taxon>Potheae</taxon>
        <taxon>Anthurium</taxon>
    </lineage>
</organism>
<dbReference type="PANTHER" id="PTHR33266:SF1">
    <property type="entry name" value="F-BOX DOMAIN-CONTAINING PROTEIN"/>
    <property type="match status" value="1"/>
</dbReference>
<gene>
    <name evidence="1" type="primary">cycH_1</name>
    <name evidence="1" type="ORF">g.126194</name>
</gene>